<dbReference type="SMART" id="SM00239">
    <property type="entry name" value="C2"/>
    <property type="match status" value="1"/>
</dbReference>
<feature type="region of interest" description="Disordered" evidence="6">
    <location>
        <begin position="491"/>
        <end position="773"/>
    </location>
</feature>
<dbReference type="InterPro" id="IPR035892">
    <property type="entry name" value="C2_domain_sf"/>
</dbReference>
<gene>
    <name evidence="10" type="ORF">QJS04_geneDACA003140</name>
</gene>
<comment type="subcellular location">
    <subcellularLocation>
        <location evidence="1">Membrane</location>
    </subcellularLocation>
</comment>
<dbReference type="PANTHER" id="PTHR47042:SF4">
    <property type="entry name" value="OS02G0313700 PROTEIN"/>
    <property type="match status" value="1"/>
</dbReference>
<dbReference type="InterPro" id="IPR000008">
    <property type="entry name" value="C2_dom"/>
</dbReference>
<keyword evidence="3" id="KW-0445">Lipid transport</keyword>
<dbReference type="PANTHER" id="PTHR47042">
    <property type="entry name" value="C2 DOMAIN-CONTAINING PROTEIN-LIKE"/>
    <property type="match status" value="1"/>
</dbReference>
<feature type="compositionally biased region" description="Basic residues" evidence="6">
    <location>
        <begin position="546"/>
        <end position="555"/>
    </location>
</feature>
<feature type="domain" description="SMP-LTD" evidence="9">
    <location>
        <begin position="71"/>
        <end position="270"/>
    </location>
</feature>
<evidence type="ECO:0000256" key="3">
    <source>
        <dbReference type="ARBA" id="ARBA00023055"/>
    </source>
</evidence>
<evidence type="ECO:0000256" key="7">
    <source>
        <dbReference type="SAM" id="Phobius"/>
    </source>
</evidence>
<organism evidence="10 11">
    <name type="scientific">Acorus gramineus</name>
    <name type="common">Dwarf sweet flag</name>
    <dbReference type="NCBI Taxonomy" id="55184"/>
    <lineage>
        <taxon>Eukaryota</taxon>
        <taxon>Viridiplantae</taxon>
        <taxon>Streptophyta</taxon>
        <taxon>Embryophyta</taxon>
        <taxon>Tracheophyta</taxon>
        <taxon>Spermatophyta</taxon>
        <taxon>Magnoliopsida</taxon>
        <taxon>Liliopsida</taxon>
        <taxon>Acoraceae</taxon>
        <taxon>Acorus</taxon>
    </lineage>
</organism>
<dbReference type="GO" id="GO:0008289">
    <property type="term" value="F:lipid binding"/>
    <property type="evidence" value="ECO:0007669"/>
    <property type="project" value="UniProtKB-KW"/>
</dbReference>
<dbReference type="AlphaFoldDB" id="A0AAV9BT98"/>
<evidence type="ECO:0000313" key="10">
    <source>
        <dbReference type="EMBL" id="KAK1279945.1"/>
    </source>
</evidence>
<evidence type="ECO:0000256" key="5">
    <source>
        <dbReference type="ARBA" id="ARBA00023136"/>
    </source>
</evidence>
<reference evidence="10" key="2">
    <citation type="submission" date="2023-06" db="EMBL/GenBank/DDBJ databases">
        <authorList>
            <person name="Ma L."/>
            <person name="Liu K.-W."/>
            <person name="Li Z."/>
            <person name="Hsiao Y.-Y."/>
            <person name="Qi Y."/>
            <person name="Fu T."/>
            <person name="Tang G."/>
            <person name="Zhang D."/>
            <person name="Sun W.-H."/>
            <person name="Liu D.-K."/>
            <person name="Li Y."/>
            <person name="Chen G.-Z."/>
            <person name="Liu X.-D."/>
            <person name="Liao X.-Y."/>
            <person name="Jiang Y.-T."/>
            <person name="Yu X."/>
            <person name="Hao Y."/>
            <person name="Huang J."/>
            <person name="Zhao X.-W."/>
            <person name="Ke S."/>
            <person name="Chen Y.-Y."/>
            <person name="Wu W.-L."/>
            <person name="Hsu J.-L."/>
            <person name="Lin Y.-F."/>
            <person name="Huang M.-D."/>
            <person name="Li C.-Y."/>
            <person name="Huang L."/>
            <person name="Wang Z.-W."/>
            <person name="Zhao X."/>
            <person name="Zhong W.-Y."/>
            <person name="Peng D.-H."/>
            <person name="Ahmad S."/>
            <person name="Lan S."/>
            <person name="Zhang J.-S."/>
            <person name="Tsai W.-C."/>
            <person name="Van De Peer Y."/>
            <person name="Liu Z.-J."/>
        </authorList>
    </citation>
    <scope>NUCLEOTIDE SEQUENCE</scope>
    <source>
        <strain evidence="10">SCP</strain>
        <tissue evidence="10">Leaves</tissue>
    </source>
</reference>
<dbReference type="SUPFAM" id="SSF49562">
    <property type="entry name" value="C2 domain (Calcium/lipid-binding domain, CaLB)"/>
    <property type="match status" value="1"/>
</dbReference>
<sequence>MDVTEVTILHHVGLVLGAIWILSHFGWCHPILYFASFVYLGLVNERYTSRLWKKLQFEERKNANQKRLLSDSETVRWLNHAVEKVWPICMEQIASQQFLLPIIPWFLDKFKPWTARKAVVQHLYLGRNPPMFTEIRVLHESADDDHLVLELGMNFLSADDMSAILAVQLRKRLGFGMWAKMHITGMHVEGKVLVGVKFLRHWPFLGRMRVCFIGPPYFQMTVKPIFNHGIDVTEIPGIAGWLLPLLISMELSLLFHCMVAQDKLLAVAFEQTLVEPNMLVVDVEKFASAPSENWFTMDEKRPIAYAKVEIIEALDMKPSDPNGLADPYVKGQLGQYRFRTKIQKKTLSPKWQEEYKIPISSWESPNILIIEVRDKDHIFDDTLGNCTVNIGDLRGGKRHDKWLSLQNIKMGRLHIAITVNESEDAKGEEQVIGEEPCETTQTTIPVAGEDTKENTKSDAPPIKPLKNAADEFEPIDIEGQKRTGIWVHRPGDEVSQTWEPRKGKIRQKNEVLCEDIGRVDSPRSAGTDSRGSDDNSDDEGSYGTKRPGKLRRGFHKIGSIFQRSPKKESPENSWDTDVTDTPTPIPNIQAVGEKVTSVKFVKDDESSKADKEVISPEPEDAESPDGHMKGMGKSILKQAGKSAHSLKNAFTRKGSKKGSQMSNPSDGDDPRESSSSNEESLRLSVENNIAEGNSHSSSPVSVSDQVVRMGQTDSGKGGGGSVNRKVSFREPDRTDDDTGGSTDVHGPGGMSGLEVSDGNAGDVGGEVTLPTSG</sequence>
<evidence type="ECO:0000313" key="11">
    <source>
        <dbReference type="Proteomes" id="UP001179952"/>
    </source>
</evidence>
<feature type="compositionally biased region" description="Low complexity" evidence="6">
    <location>
        <begin position="673"/>
        <end position="707"/>
    </location>
</feature>
<dbReference type="GO" id="GO:0016020">
    <property type="term" value="C:membrane"/>
    <property type="evidence" value="ECO:0007669"/>
    <property type="project" value="UniProtKB-SubCell"/>
</dbReference>
<evidence type="ECO:0000256" key="1">
    <source>
        <dbReference type="ARBA" id="ARBA00004370"/>
    </source>
</evidence>
<reference evidence="10" key="1">
    <citation type="journal article" date="2023" name="Nat. Commun.">
        <title>Diploid and tetraploid genomes of Acorus and the evolution of monocots.</title>
        <authorList>
            <person name="Ma L."/>
            <person name="Liu K.W."/>
            <person name="Li Z."/>
            <person name="Hsiao Y.Y."/>
            <person name="Qi Y."/>
            <person name="Fu T."/>
            <person name="Tang G.D."/>
            <person name="Zhang D."/>
            <person name="Sun W.H."/>
            <person name="Liu D.K."/>
            <person name="Li Y."/>
            <person name="Chen G.Z."/>
            <person name="Liu X.D."/>
            <person name="Liao X.Y."/>
            <person name="Jiang Y.T."/>
            <person name="Yu X."/>
            <person name="Hao Y."/>
            <person name="Huang J."/>
            <person name="Zhao X.W."/>
            <person name="Ke S."/>
            <person name="Chen Y.Y."/>
            <person name="Wu W.L."/>
            <person name="Hsu J.L."/>
            <person name="Lin Y.F."/>
            <person name="Huang M.D."/>
            <person name="Li C.Y."/>
            <person name="Huang L."/>
            <person name="Wang Z.W."/>
            <person name="Zhao X."/>
            <person name="Zhong W.Y."/>
            <person name="Peng D.H."/>
            <person name="Ahmad S."/>
            <person name="Lan S."/>
            <person name="Zhang J.S."/>
            <person name="Tsai W.C."/>
            <person name="Van de Peer Y."/>
            <person name="Liu Z.J."/>
        </authorList>
    </citation>
    <scope>NUCLEOTIDE SEQUENCE</scope>
    <source>
        <strain evidence="10">SCP</strain>
    </source>
</reference>
<keyword evidence="7" id="KW-1133">Transmembrane helix</keyword>
<comment type="caution">
    <text evidence="10">The sequence shown here is derived from an EMBL/GenBank/DDBJ whole genome shotgun (WGS) entry which is preliminary data.</text>
</comment>
<proteinExistence type="predicted"/>
<evidence type="ECO:0000259" key="8">
    <source>
        <dbReference type="PROSITE" id="PS50004"/>
    </source>
</evidence>
<keyword evidence="4" id="KW-0446">Lipid-binding</keyword>
<evidence type="ECO:0000256" key="4">
    <source>
        <dbReference type="ARBA" id="ARBA00023121"/>
    </source>
</evidence>
<feature type="domain" description="C2" evidence="8">
    <location>
        <begin position="289"/>
        <end position="403"/>
    </location>
</feature>
<dbReference type="InterPro" id="IPR031468">
    <property type="entry name" value="SMP_LBD"/>
</dbReference>
<dbReference type="PROSITE" id="PS51847">
    <property type="entry name" value="SMP"/>
    <property type="match status" value="1"/>
</dbReference>
<dbReference type="CDD" id="cd21669">
    <property type="entry name" value="SMP_SF"/>
    <property type="match status" value="1"/>
</dbReference>
<dbReference type="Gene3D" id="2.60.40.150">
    <property type="entry name" value="C2 domain"/>
    <property type="match status" value="1"/>
</dbReference>
<evidence type="ECO:0000259" key="9">
    <source>
        <dbReference type="PROSITE" id="PS51847"/>
    </source>
</evidence>
<evidence type="ECO:0000256" key="6">
    <source>
        <dbReference type="SAM" id="MobiDB-lite"/>
    </source>
</evidence>
<keyword evidence="5 7" id="KW-0472">Membrane</keyword>
<feature type="compositionally biased region" description="Basic and acidic residues" evidence="6">
    <location>
        <begin position="499"/>
        <end position="521"/>
    </location>
</feature>
<name>A0AAV9BT98_ACOGR</name>
<dbReference type="CDD" id="cd00030">
    <property type="entry name" value="C2"/>
    <property type="match status" value="1"/>
</dbReference>
<dbReference type="InterPro" id="IPR052847">
    <property type="entry name" value="Ext_Synaptotagmin/KAHRP-like"/>
</dbReference>
<keyword evidence="2" id="KW-0813">Transport</keyword>
<protein>
    <submittedName>
        <fullName evidence="10">C2 domain-containing protein</fullName>
    </submittedName>
</protein>
<dbReference type="GO" id="GO:0006869">
    <property type="term" value="P:lipid transport"/>
    <property type="evidence" value="ECO:0007669"/>
    <property type="project" value="UniProtKB-KW"/>
</dbReference>
<accession>A0AAV9BT98</accession>
<keyword evidence="7" id="KW-0812">Transmembrane</keyword>
<dbReference type="Pfam" id="PF00168">
    <property type="entry name" value="C2"/>
    <property type="match status" value="1"/>
</dbReference>
<keyword evidence="11" id="KW-1185">Reference proteome</keyword>
<dbReference type="PROSITE" id="PS50004">
    <property type="entry name" value="C2"/>
    <property type="match status" value="1"/>
</dbReference>
<dbReference type="Proteomes" id="UP001179952">
    <property type="component" value="Unassembled WGS sequence"/>
</dbReference>
<feature type="transmembrane region" description="Helical" evidence="7">
    <location>
        <begin position="12"/>
        <end position="43"/>
    </location>
</feature>
<evidence type="ECO:0000256" key="2">
    <source>
        <dbReference type="ARBA" id="ARBA00022448"/>
    </source>
</evidence>
<dbReference type="EMBL" id="JAUJYN010000001">
    <property type="protein sequence ID" value="KAK1279945.1"/>
    <property type="molecule type" value="Genomic_DNA"/>
</dbReference>
<feature type="compositionally biased region" description="Basic and acidic residues" evidence="6">
    <location>
        <begin position="600"/>
        <end position="614"/>
    </location>
</feature>